<protein>
    <submittedName>
        <fullName evidence="3">Uncharacterized protein</fullName>
    </submittedName>
</protein>
<feature type="region of interest" description="Disordered" evidence="1">
    <location>
        <begin position="104"/>
        <end position="124"/>
    </location>
</feature>
<dbReference type="AlphaFoldDB" id="A0A0D9WSV8"/>
<accession>A0A0D9WSV8</accession>
<dbReference type="Proteomes" id="UP000032180">
    <property type="component" value="Chromosome 6"/>
</dbReference>
<organism evidence="3 4">
    <name type="scientific">Leersia perrieri</name>
    <dbReference type="NCBI Taxonomy" id="77586"/>
    <lineage>
        <taxon>Eukaryota</taxon>
        <taxon>Viridiplantae</taxon>
        <taxon>Streptophyta</taxon>
        <taxon>Embryophyta</taxon>
        <taxon>Tracheophyta</taxon>
        <taxon>Spermatophyta</taxon>
        <taxon>Magnoliopsida</taxon>
        <taxon>Liliopsida</taxon>
        <taxon>Poales</taxon>
        <taxon>Poaceae</taxon>
        <taxon>BOP clade</taxon>
        <taxon>Oryzoideae</taxon>
        <taxon>Oryzeae</taxon>
        <taxon>Oryzinae</taxon>
        <taxon>Leersia</taxon>
    </lineage>
</organism>
<reference evidence="3" key="3">
    <citation type="submission" date="2015-04" db="UniProtKB">
        <authorList>
            <consortium name="EnsemblPlants"/>
        </authorList>
    </citation>
    <scope>IDENTIFICATION</scope>
</reference>
<reference evidence="4" key="2">
    <citation type="submission" date="2013-12" db="EMBL/GenBank/DDBJ databases">
        <authorList>
            <person name="Yu Y."/>
            <person name="Lee S."/>
            <person name="de Baynast K."/>
            <person name="Wissotski M."/>
            <person name="Liu L."/>
            <person name="Talag J."/>
            <person name="Goicoechea J."/>
            <person name="Angelova A."/>
            <person name="Jetty R."/>
            <person name="Kudrna D."/>
            <person name="Golser W."/>
            <person name="Rivera L."/>
            <person name="Zhang J."/>
            <person name="Wing R."/>
        </authorList>
    </citation>
    <scope>NUCLEOTIDE SEQUENCE</scope>
</reference>
<evidence type="ECO:0000256" key="2">
    <source>
        <dbReference type="SAM" id="Phobius"/>
    </source>
</evidence>
<keyword evidence="2" id="KW-1133">Transmembrane helix</keyword>
<feature type="transmembrane region" description="Helical" evidence="2">
    <location>
        <begin position="56"/>
        <end position="75"/>
    </location>
</feature>
<proteinExistence type="predicted"/>
<keyword evidence="4" id="KW-1185">Reference proteome</keyword>
<evidence type="ECO:0000313" key="3">
    <source>
        <dbReference type="EnsemblPlants" id="LPERR06G19610.1"/>
    </source>
</evidence>
<evidence type="ECO:0000313" key="4">
    <source>
        <dbReference type="Proteomes" id="UP000032180"/>
    </source>
</evidence>
<keyword evidence="2" id="KW-0472">Membrane</keyword>
<reference evidence="3 4" key="1">
    <citation type="submission" date="2012-08" db="EMBL/GenBank/DDBJ databases">
        <title>Oryza genome evolution.</title>
        <authorList>
            <person name="Wing R.A."/>
        </authorList>
    </citation>
    <scope>NUCLEOTIDE SEQUENCE</scope>
</reference>
<dbReference type="HOGENOM" id="CLU_1162583_0_0_1"/>
<evidence type="ECO:0000256" key="1">
    <source>
        <dbReference type="SAM" id="MobiDB-lite"/>
    </source>
</evidence>
<dbReference type="Gramene" id="LPERR06G19610.1">
    <property type="protein sequence ID" value="LPERR06G19610.1"/>
    <property type="gene ID" value="LPERR06G19610"/>
</dbReference>
<name>A0A0D9WSV8_9ORYZ</name>
<dbReference type="EnsemblPlants" id="LPERR06G19610.1">
    <property type="protein sequence ID" value="LPERR06G19610.1"/>
    <property type="gene ID" value="LPERR06G19610"/>
</dbReference>
<sequence length="239" mass="26521">MARMSEPYWAPFRPGTSYYAPPRPAGAARGLLALIPSGYRRYRFCFFHGLRCRLRLFFRFCGLLFLLFHWFLRFLESFIFDITRNGGLPPRGLAAGDLPPRGLEAGPTTERHTTPTAKRFGGRRIPPDGMAVGPAVCAAAARHQWRSQGARATARPLGGRLALSDLKQAAQDQFAVAFLLPLLIPNFISSSRASFIKGGDDGGRAPLLLPETQQLVELKGGRSCCLVSWRQEVCDRYSH</sequence>
<keyword evidence="2" id="KW-0812">Transmembrane</keyword>